<dbReference type="RefSeq" id="WP_117581354.1">
    <property type="nucleotide sequence ID" value="NZ_QUSL01000011.1"/>
</dbReference>
<dbReference type="PANTHER" id="PTHR30514">
    <property type="entry name" value="GLUCOKINASE"/>
    <property type="match status" value="1"/>
</dbReference>
<dbReference type="GO" id="GO:0097367">
    <property type="term" value="F:carbohydrate derivative binding"/>
    <property type="evidence" value="ECO:0007669"/>
    <property type="project" value="InterPro"/>
</dbReference>
<dbReference type="PANTHER" id="PTHR30514:SF1">
    <property type="entry name" value="HTH-TYPE TRANSCRIPTIONAL REGULATOR HEXR-RELATED"/>
    <property type="match status" value="1"/>
</dbReference>
<dbReference type="Gene3D" id="1.10.10.10">
    <property type="entry name" value="Winged helix-like DNA-binding domain superfamily/Winged helix DNA-binding domain"/>
    <property type="match status" value="1"/>
</dbReference>
<dbReference type="EMBL" id="QUSL01000011">
    <property type="protein sequence ID" value="RGD85438.1"/>
    <property type="molecule type" value="Genomic_DNA"/>
</dbReference>
<organism evidence="3 4">
    <name type="scientific">Thomasclavelia ramosa</name>
    <dbReference type="NCBI Taxonomy" id="1547"/>
    <lineage>
        <taxon>Bacteria</taxon>
        <taxon>Bacillati</taxon>
        <taxon>Bacillota</taxon>
        <taxon>Erysipelotrichia</taxon>
        <taxon>Erysipelotrichales</taxon>
        <taxon>Coprobacillaceae</taxon>
        <taxon>Thomasclavelia</taxon>
    </lineage>
</organism>
<dbReference type="GO" id="GO:1901135">
    <property type="term" value="P:carbohydrate derivative metabolic process"/>
    <property type="evidence" value="ECO:0007669"/>
    <property type="project" value="InterPro"/>
</dbReference>
<dbReference type="Pfam" id="PF01418">
    <property type="entry name" value="HTH_6"/>
    <property type="match status" value="1"/>
</dbReference>
<dbReference type="Pfam" id="PF01380">
    <property type="entry name" value="SIS"/>
    <property type="match status" value="1"/>
</dbReference>
<dbReference type="InterPro" id="IPR046348">
    <property type="entry name" value="SIS_dom_sf"/>
</dbReference>
<reference evidence="3 4" key="1">
    <citation type="submission" date="2018-08" db="EMBL/GenBank/DDBJ databases">
        <title>A genome reference for cultivated species of the human gut microbiota.</title>
        <authorList>
            <person name="Zou Y."/>
            <person name="Xue W."/>
            <person name="Luo G."/>
        </authorList>
    </citation>
    <scope>NUCLEOTIDE SEQUENCE [LARGE SCALE GENOMIC DNA]</scope>
    <source>
        <strain evidence="3 4">OM06-4</strain>
    </source>
</reference>
<feature type="domain" description="HTH rpiR-type" evidence="1">
    <location>
        <begin position="1"/>
        <end position="76"/>
    </location>
</feature>
<name>A0A3E3EDH3_9FIRM</name>
<dbReference type="SUPFAM" id="SSF46689">
    <property type="entry name" value="Homeodomain-like"/>
    <property type="match status" value="1"/>
</dbReference>
<sequence length="257" mass="29422">MDFKKTVAIHYTEFTPSERKICARILENPQIVNNSIVVLGDLCETSKSAILRFYQKLGYRGYSEFKYSVEESFKNNDEKKLSNESLLSQISQEYSNSILELGALDYDHQLKELASLIDKYPHVLSIGINNTYFAASQLEYSLYSHNRFIQSVREDIQLTYLINSINQDYLCIIYSVSGSTYTYENFIKEASAKGAKIVLITIDGDSELLPLVDLAFVLPSISLPISSIDSIIQIDNRIMLYYFSEIISYYYGLNTQN</sequence>
<dbReference type="Gene3D" id="3.40.50.10490">
    <property type="entry name" value="Glucose-6-phosphate isomerase like protein, domain 1"/>
    <property type="match status" value="1"/>
</dbReference>
<protein>
    <submittedName>
        <fullName evidence="3">MurR/RpiR family transcriptional regulator</fullName>
    </submittedName>
</protein>
<dbReference type="InterPro" id="IPR009057">
    <property type="entry name" value="Homeodomain-like_sf"/>
</dbReference>
<dbReference type="InterPro" id="IPR000281">
    <property type="entry name" value="HTH_RpiR"/>
</dbReference>
<dbReference type="InterPro" id="IPR047640">
    <property type="entry name" value="RpiR-like"/>
</dbReference>
<accession>A0A3E3EDH3</accession>
<dbReference type="PROSITE" id="PS51464">
    <property type="entry name" value="SIS"/>
    <property type="match status" value="1"/>
</dbReference>
<dbReference type="InterPro" id="IPR001347">
    <property type="entry name" value="SIS_dom"/>
</dbReference>
<feature type="domain" description="SIS" evidence="2">
    <location>
        <begin position="113"/>
        <end position="257"/>
    </location>
</feature>
<dbReference type="Proteomes" id="UP000261032">
    <property type="component" value="Unassembled WGS sequence"/>
</dbReference>
<evidence type="ECO:0000259" key="1">
    <source>
        <dbReference type="PROSITE" id="PS51071"/>
    </source>
</evidence>
<dbReference type="GO" id="GO:0003700">
    <property type="term" value="F:DNA-binding transcription factor activity"/>
    <property type="evidence" value="ECO:0007669"/>
    <property type="project" value="InterPro"/>
</dbReference>
<dbReference type="GO" id="GO:0003677">
    <property type="term" value="F:DNA binding"/>
    <property type="evidence" value="ECO:0007669"/>
    <property type="project" value="InterPro"/>
</dbReference>
<comment type="caution">
    <text evidence="3">The sequence shown here is derived from an EMBL/GenBank/DDBJ whole genome shotgun (WGS) entry which is preliminary data.</text>
</comment>
<proteinExistence type="predicted"/>
<dbReference type="PROSITE" id="PS51071">
    <property type="entry name" value="HTH_RPIR"/>
    <property type="match status" value="1"/>
</dbReference>
<evidence type="ECO:0000313" key="3">
    <source>
        <dbReference type="EMBL" id="RGD85438.1"/>
    </source>
</evidence>
<dbReference type="SUPFAM" id="SSF53697">
    <property type="entry name" value="SIS domain"/>
    <property type="match status" value="1"/>
</dbReference>
<dbReference type="AlphaFoldDB" id="A0A3E3EDH3"/>
<evidence type="ECO:0000313" key="4">
    <source>
        <dbReference type="Proteomes" id="UP000261032"/>
    </source>
</evidence>
<gene>
    <name evidence="3" type="ORF">DXB93_08690</name>
</gene>
<dbReference type="InterPro" id="IPR036388">
    <property type="entry name" value="WH-like_DNA-bd_sf"/>
</dbReference>
<evidence type="ECO:0000259" key="2">
    <source>
        <dbReference type="PROSITE" id="PS51464"/>
    </source>
</evidence>